<sequence>MMMIRATQQKTHQGASHGDVAMDVVAEVPSEVALQAVIQGFWVALEDKIQTDNGDRGGTHSAREPLNGNKGLAGVTEAGAVTRGPKSQRPLARTLLAAPLGQNLLFPFFLKRNV</sequence>
<dbReference type="EMBL" id="JANPWB010000012">
    <property type="protein sequence ID" value="KAJ1116007.1"/>
    <property type="molecule type" value="Genomic_DNA"/>
</dbReference>
<dbReference type="Proteomes" id="UP001066276">
    <property type="component" value="Chromosome 8"/>
</dbReference>
<evidence type="ECO:0000313" key="3">
    <source>
        <dbReference type="Proteomes" id="UP001066276"/>
    </source>
</evidence>
<evidence type="ECO:0000256" key="1">
    <source>
        <dbReference type="SAM" id="MobiDB-lite"/>
    </source>
</evidence>
<comment type="caution">
    <text evidence="2">The sequence shown here is derived from an EMBL/GenBank/DDBJ whole genome shotgun (WGS) entry which is preliminary data.</text>
</comment>
<keyword evidence="3" id="KW-1185">Reference proteome</keyword>
<gene>
    <name evidence="2" type="ORF">NDU88_004226</name>
</gene>
<evidence type="ECO:0000313" key="2">
    <source>
        <dbReference type="EMBL" id="KAJ1116007.1"/>
    </source>
</evidence>
<organism evidence="2 3">
    <name type="scientific">Pleurodeles waltl</name>
    <name type="common">Iberian ribbed newt</name>
    <dbReference type="NCBI Taxonomy" id="8319"/>
    <lineage>
        <taxon>Eukaryota</taxon>
        <taxon>Metazoa</taxon>
        <taxon>Chordata</taxon>
        <taxon>Craniata</taxon>
        <taxon>Vertebrata</taxon>
        <taxon>Euteleostomi</taxon>
        <taxon>Amphibia</taxon>
        <taxon>Batrachia</taxon>
        <taxon>Caudata</taxon>
        <taxon>Salamandroidea</taxon>
        <taxon>Salamandridae</taxon>
        <taxon>Pleurodelinae</taxon>
        <taxon>Pleurodeles</taxon>
    </lineage>
</organism>
<reference evidence="2" key="1">
    <citation type="journal article" date="2022" name="bioRxiv">
        <title>Sequencing and chromosome-scale assembly of the giantPleurodeles waltlgenome.</title>
        <authorList>
            <person name="Brown T."/>
            <person name="Elewa A."/>
            <person name="Iarovenko S."/>
            <person name="Subramanian E."/>
            <person name="Araus A.J."/>
            <person name="Petzold A."/>
            <person name="Susuki M."/>
            <person name="Suzuki K.-i.T."/>
            <person name="Hayashi T."/>
            <person name="Toyoda A."/>
            <person name="Oliveira C."/>
            <person name="Osipova E."/>
            <person name="Leigh N.D."/>
            <person name="Simon A."/>
            <person name="Yun M.H."/>
        </authorList>
    </citation>
    <scope>NUCLEOTIDE SEQUENCE</scope>
    <source>
        <strain evidence="2">20211129_DDA</strain>
        <tissue evidence="2">Liver</tissue>
    </source>
</reference>
<accession>A0AAV7NIZ1</accession>
<proteinExistence type="predicted"/>
<feature type="compositionally biased region" description="Basic and acidic residues" evidence="1">
    <location>
        <begin position="52"/>
        <end position="63"/>
    </location>
</feature>
<name>A0AAV7NIZ1_PLEWA</name>
<feature type="region of interest" description="Disordered" evidence="1">
    <location>
        <begin position="52"/>
        <end position="72"/>
    </location>
</feature>
<protein>
    <submittedName>
        <fullName evidence="2">Uncharacterized protein</fullName>
    </submittedName>
</protein>
<dbReference type="AlphaFoldDB" id="A0AAV7NIZ1"/>